<keyword evidence="4" id="KW-0788">Thiol protease</keyword>
<organism evidence="9 10">
    <name type="scientific">Rotaria sordida</name>
    <dbReference type="NCBI Taxonomy" id="392033"/>
    <lineage>
        <taxon>Eukaryota</taxon>
        <taxon>Metazoa</taxon>
        <taxon>Spiralia</taxon>
        <taxon>Gnathifera</taxon>
        <taxon>Rotifera</taxon>
        <taxon>Eurotatoria</taxon>
        <taxon>Bdelloidea</taxon>
        <taxon>Philodinida</taxon>
        <taxon>Philodinidae</taxon>
        <taxon>Rotaria</taxon>
    </lineage>
</organism>
<name>A0A814CLJ2_9BILA</name>
<comment type="caution">
    <text evidence="9">The sequence shown here is derived from an EMBL/GenBank/DDBJ whole genome shotgun (WGS) entry which is preliminary data.</text>
</comment>
<dbReference type="SMART" id="SM00645">
    <property type="entry name" value="Pept_C1"/>
    <property type="match status" value="1"/>
</dbReference>
<dbReference type="InterPro" id="IPR000169">
    <property type="entry name" value="Pept_cys_AS"/>
</dbReference>
<comment type="similarity">
    <text evidence="1">Belongs to the peptidase C1 family.</text>
</comment>
<evidence type="ECO:0000256" key="6">
    <source>
        <dbReference type="ARBA" id="ARBA00023157"/>
    </source>
</evidence>
<dbReference type="Proteomes" id="UP000663882">
    <property type="component" value="Unassembled WGS sequence"/>
</dbReference>
<dbReference type="Gene3D" id="3.90.70.10">
    <property type="entry name" value="Cysteine proteinases"/>
    <property type="match status" value="1"/>
</dbReference>
<protein>
    <submittedName>
        <fullName evidence="9">Uncharacterized protein</fullName>
    </submittedName>
</protein>
<evidence type="ECO:0000259" key="7">
    <source>
        <dbReference type="SMART" id="SM00645"/>
    </source>
</evidence>
<dbReference type="SMART" id="SM00848">
    <property type="entry name" value="Inhibitor_I29"/>
    <property type="match status" value="1"/>
</dbReference>
<feature type="domain" description="Cathepsin propeptide inhibitor" evidence="8">
    <location>
        <begin position="71"/>
        <end position="128"/>
    </location>
</feature>
<keyword evidence="3" id="KW-0378">Hydrolase</keyword>
<dbReference type="GO" id="GO:0008234">
    <property type="term" value="F:cysteine-type peptidase activity"/>
    <property type="evidence" value="ECO:0007669"/>
    <property type="project" value="UniProtKB-KW"/>
</dbReference>
<dbReference type="InterPro" id="IPR025660">
    <property type="entry name" value="Pept_his_AS"/>
</dbReference>
<sequence length="439" mass="50396">MNLGLGRNSCNPKKKTNESALQKLLQKQTQKQSQSNVVDEEQLSKESLVDTVNNEFGGKVVLNKTALRRAWLFFKKKYKHSFSSAQEDKKRNQIFQENVQFVLESNSKRSQTFALALNEFADWTQEELENYRKGLNELSEKERRSYDDSNYEADGDVARRVLSKLYRHDTNKRDWKQNFMEESDDWKHQYDKRFIKDIFHDILHPDKTNYDKVVLPDSFDWREKNLVSSIKNQLECGSCYAFATIAVLESLYAWKNNLKEVIDFSPQQIVDCSSGNNGCGGGTFGPSIRYLQKNHGKLSRLNSYPYTAVASEQCRKNDTNQVHLGNLQYRSIAVGNEVILAKALTIKGPIFIGLNTKSKLFTFYKEGVYKVDNCSNSRMSMDHALALVGYGFDKELQLPYWIIKNSYGTTWGENGYLRLAKDNGNMCGVATMASFAELT</sequence>
<dbReference type="InterPro" id="IPR000668">
    <property type="entry name" value="Peptidase_C1A_C"/>
</dbReference>
<dbReference type="AlphaFoldDB" id="A0A814CLJ2"/>
<dbReference type="PANTHER" id="PTHR12411">
    <property type="entry name" value="CYSTEINE PROTEASE FAMILY C1-RELATED"/>
    <property type="match status" value="1"/>
</dbReference>
<dbReference type="EMBL" id="CAJNOO010000433">
    <property type="protein sequence ID" value="CAF0941856.1"/>
    <property type="molecule type" value="Genomic_DNA"/>
</dbReference>
<dbReference type="GO" id="GO:0006508">
    <property type="term" value="P:proteolysis"/>
    <property type="evidence" value="ECO:0007669"/>
    <property type="project" value="UniProtKB-KW"/>
</dbReference>
<keyword evidence="5" id="KW-0865">Zymogen</keyword>
<dbReference type="Pfam" id="PF08246">
    <property type="entry name" value="Inhibitor_I29"/>
    <property type="match status" value="1"/>
</dbReference>
<dbReference type="SUPFAM" id="SSF54001">
    <property type="entry name" value="Cysteine proteinases"/>
    <property type="match status" value="1"/>
</dbReference>
<proteinExistence type="inferred from homology"/>
<dbReference type="InterPro" id="IPR013128">
    <property type="entry name" value="Peptidase_C1A"/>
</dbReference>
<evidence type="ECO:0000259" key="8">
    <source>
        <dbReference type="SMART" id="SM00848"/>
    </source>
</evidence>
<dbReference type="PROSITE" id="PS00139">
    <property type="entry name" value="THIOL_PROTEASE_CYS"/>
    <property type="match status" value="1"/>
</dbReference>
<dbReference type="CDD" id="cd02248">
    <property type="entry name" value="Peptidase_C1A"/>
    <property type="match status" value="1"/>
</dbReference>
<evidence type="ECO:0000313" key="10">
    <source>
        <dbReference type="Proteomes" id="UP000663882"/>
    </source>
</evidence>
<accession>A0A814CLJ2</accession>
<dbReference type="Gene3D" id="1.10.287.2250">
    <property type="match status" value="1"/>
</dbReference>
<dbReference type="InterPro" id="IPR039417">
    <property type="entry name" value="Peptidase_C1A_papain-like"/>
</dbReference>
<dbReference type="Pfam" id="PF00112">
    <property type="entry name" value="Peptidase_C1"/>
    <property type="match status" value="1"/>
</dbReference>
<feature type="domain" description="Peptidase C1A papain C-terminal" evidence="7">
    <location>
        <begin position="215"/>
        <end position="437"/>
    </location>
</feature>
<dbReference type="InterPro" id="IPR013201">
    <property type="entry name" value="Prot_inhib_I29"/>
</dbReference>
<evidence type="ECO:0000256" key="2">
    <source>
        <dbReference type="ARBA" id="ARBA00022670"/>
    </source>
</evidence>
<dbReference type="InterPro" id="IPR038765">
    <property type="entry name" value="Papain-like_cys_pep_sf"/>
</dbReference>
<dbReference type="PRINTS" id="PR00705">
    <property type="entry name" value="PAPAIN"/>
</dbReference>
<gene>
    <name evidence="9" type="ORF">RFH988_LOCUS11129</name>
</gene>
<evidence type="ECO:0000256" key="4">
    <source>
        <dbReference type="ARBA" id="ARBA00022807"/>
    </source>
</evidence>
<evidence type="ECO:0000313" key="9">
    <source>
        <dbReference type="EMBL" id="CAF0941856.1"/>
    </source>
</evidence>
<evidence type="ECO:0000256" key="3">
    <source>
        <dbReference type="ARBA" id="ARBA00022801"/>
    </source>
</evidence>
<dbReference type="PROSITE" id="PS00639">
    <property type="entry name" value="THIOL_PROTEASE_HIS"/>
    <property type="match status" value="1"/>
</dbReference>
<evidence type="ECO:0000256" key="5">
    <source>
        <dbReference type="ARBA" id="ARBA00023145"/>
    </source>
</evidence>
<dbReference type="OrthoDB" id="10253408at2759"/>
<keyword evidence="2" id="KW-0645">Protease</keyword>
<evidence type="ECO:0000256" key="1">
    <source>
        <dbReference type="ARBA" id="ARBA00008455"/>
    </source>
</evidence>
<reference evidence="9" key="1">
    <citation type="submission" date="2021-02" db="EMBL/GenBank/DDBJ databases">
        <authorList>
            <person name="Nowell W R."/>
        </authorList>
    </citation>
    <scope>NUCLEOTIDE SEQUENCE</scope>
</reference>
<keyword evidence="6" id="KW-1015">Disulfide bond</keyword>